<evidence type="ECO:0000256" key="1">
    <source>
        <dbReference type="ARBA" id="ARBA00023125"/>
    </source>
</evidence>
<reference evidence="3 4" key="1">
    <citation type="submission" date="2023-02" db="EMBL/GenBank/DDBJ databases">
        <title>Genome Sequence of L. cardiaca H63T.</title>
        <authorList>
            <person name="Lopez A.E."/>
            <person name="Cianciotto N.P."/>
        </authorList>
    </citation>
    <scope>NUCLEOTIDE SEQUENCE [LARGE SCALE GENOMIC DNA]</scope>
    <source>
        <strain evidence="3 4">H63</strain>
    </source>
</reference>
<dbReference type="EMBL" id="CP119078">
    <property type="protein sequence ID" value="WED44476.1"/>
    <property type="molecule type" value="Genomic_DNA"/>
</dbReference>
<dbReference type="RefSeq" id="WP_275090295.1">
    <property type="nucleotide sequence ID" value="NZ_CP119078.1"/>
</dbReference>
<evidence type="ECO:0000313" key="3">
    <source>
        <dbReference type="EMBL" id="WED44476.1"/>
    </source>
</evidence>
<evidence type="ECO:0000313" key="4">
    <source>
        <dbReference type="Proteomes" id="UP001222087"/>
    </source>
</evidence>
<dbReference type="Gene3D" id="2.60.120.10">
    <property type="entry name" value="Jelly Rolls"/>
    <property type="match status" value="1"/>
</dbReference>
<dbReference type="InterPro" id="IPR003313">
    <property type="entry name" value="AraC-bd"/>
</dbReference>
<dbReference type="Proteomes" id="UP001222087">
    <property type="component" value="Chromosome"/>
</dbReference>
<dbReference type="Pfam" id="PF02311">
    <property type="entry name" value="AraC_binding"/>
    <property type="match status" value="1"/>
</dbReference>
<feature type="domain" description="AraC-type arabinose-binding/dimerisation" evidence="2">
    <location>
        <begin position="54"/>
        <end position="87"/>
    </location>
</feature>
<name>A0ABY8AXL6_9GAMM</name>
<evidence type="ECO:0000259" key="2">
    <source>
        <dbReference type="Pfam" id="PF02311"/>
    </source>
</evidence>
<protein>
    <submittedName>
        <fullName evidence="3">Cupin domain-containing protein</fullName>
    </submittedName>
</protein>
<organism evidence="3 4">
    <name type="scientific">Legionella cardiaca</name>
    <dbReference type="NCBI Taxonomy" id="1071983"/>
    <lineage>
        <taxon>Bacteria</taxon>
        <taxon>Pseudomonadati</taxon>
        <taxon>Pseudomonadota</taxon>
        <taxon>Gammaproteobacteria</taxon>
        <taxon>Legionellales</taxon>
        <taxon>Legionellaceae</taxon>
        <taxon>Legionella</taxon>
    </lineage>
</organism>
<gene>
    <name evidence="3" type="ORF">PXX05_06740</name>
</gene>
<dbReference type="SUPFAM" id="SSF51182">
    <property type="entry name" value="RmlC-like cupins"/>
    <property type="match status" value="1"/>
</dbReference>
<dbReference type="InterPro" id="IPR011051">
    <property type="entry name" value="RmlC_Cupin_sf"/>
</dbReference>
<proteinExistence type="predicted"/>
<dbReference type="InterPro" id="IPR014710">
    <property type="entry name" value="RmlC-like_jellyroll"/>
</dbReference>
<sequence length="113" mass="12980">MKIARKHQTIERKNSSNCIVTEYPIEDQTIDFAVVKINGRYPETRRATNLICQEIVYIQAGSGKVVVEDQEYSFNAGDVVLIEAGEKYFWEGTMELSISCRPAFQVEQHQYVD</sequence>
<keyword evidence="4" id="KW-1185">Reference proteome</keyword>
<keyword evidence="1" id="KW-0238">DNA-binding</keyword>
<accession>A0ABY8AXL6</accession>